<evidence type="ECO:0000313" key="2">
    <source>
        <dbReference type="Proteomes" id="UP000270094"/>
    </source>
</evidence>
<dbReference type="Proteomes" id="UP000270094">
    <property type="component" value="Unassembled WGS sequence"/>
</dbReference>
<keyword evidence="2" id="KW-1185">Reference proteome</keyword>
<sequence length="69" mass="8182">MKLTVVYMKKYKQEGTEVDKFAERKVENMKAYIRLSMVVDEAGSVVWMTISLRVQRLERTNFATILFLF</sequence>
<dbReference type="AlphaFoldDB" id="A0A3P7JXM1"/>
<proteinExistence type="predicted"/>
<organism evidence="1 2">
    <name type="scientific">Strongylus vulgaris</name>
    <name type="common">Blood worm</name>
    <dbReference type="NCBI Taxonomy" id="40348"/>
    <lineage>
        <taxon>Eukaryota</taxon>
        <taxon>Metazoa</taxon>
        <taxon>Ecdysozoa</taxon>
        <taxon>Nematoda</taxon>
        <taxon>Chromadorea</taxon>
        <taxon>Rhabditida</taxon>
        <taxon>Rhabditina</taxon>
        <taxon>Rhabditomorpha</taxon>
        <taxon>Strongyloidea</taxon>
        <taxon>Strongylidae</taxon>
        <taxon>Strongylus</taxon>
    </lineage>
</organism>
<evidence type="ECO:0000313" key="1">
    <source>
        <dbReference type="EMBL" id="VDM81037.1"/>
    </source>
</evidence>
<gene>
    <name evidence="1" type="ORF">SVUK_LOCUS16035</name>
</gene>
<name>A0A3P7JXM1_STRVU</name>
<accession>A0A3P7JXM1</accession>
<reference evidence="1 2" key="1">
    <citation type="submission" date="2018-11" db="EMBL/GenBank/DDBJ databases">
        <authorList>
            <consortium name="Pathogen Informatics"/>
        </authorList>
    </citation>
    <scope>NUCLEOTIDE SEQUENCE [LARGE SCALE GENOMIC DNA]</scope>
</reference>
<protein>
    <submittedName>
        <fullName evidence="1">Uncharacterized protein</fullName>
    </submittedName>
</protein>
<dbReference type="EMBL" id="UYYB01111163">
    <property type="protein sequence ID" value="VDM81037.1"/>
    <property type="molecule type" value="Genomic_DNA"/>
</dbReference>